<keyword evidence="3" id="KW-0540">Nuclease</keyword>
<dbReference type="GO" id="GO:0003964">
    <property type="term" value="F:RNA-directed DNA polymerase activity"/>
    <property type="evidence" value="ECO:0007669"/>
    <property type="project" value="UniProtKB-KW"/>
</dbReference>
<organism evidence="9 10">
    <name type="scientific">Calidris pygmaea</name>
    <name type="common">Spoon-billed sandpiper</name>
    <dbReference type="NCBI Taxonomy" id="425635"/>
    <lineage>
        <taxon>Eukaryota</taxon>
        <taxon>Metazoa</taxon>
        <taxon>Chordata</taxon>
        <taxon>Craniata</taxon>
        <taxon>Vertebrata</taxon>
        <taxon>Euteleostomi</taxon>
        <taxon>Archelosauria</taxon>
        <taxon>Archosauria</taxon>
        <taxon>Dinosauria</taxon>
        <taxon>Saurischia</taxon>
        <taxon>Theropoda</taxon>
        <taxon>Coelurosauria</taxon>
        <taxon>Aves</taxon>
        <taxon>Neognathae</taxon>
        <taxon>Neoaves</taxon>
        <taxon>Charadriiformes</taxon>
        <taxon>Scolopacidae</taxon>
        <taxon>Calidris</taxon>
    </lineage>
</organism>
<evidence type="ECO:0000256" key="2">
    <source>
        <dbReference type="ARBA" id="ARBA00022695"/>
    </source>
</evidence>
<evidence type="ECO:0008006" key="11">
    <source>
        <dbReference type="Google" id="ProtNLM"/>
    </source>
</evidence>
<keyword evidence="10" id="KW-1185">Reference proteome</keyword>
<keyword evidence="4" id="KW-0255">Endonuclease</keyword>
<dbReference type="InterPro" id="IPR002156">
    <property type="entry name" value="RNaseH_domain"/>
</dbReference>
<evidence type="ECO:0000256" key="3">
    <source>
        <dbReference type="ARBA" id="ARBA00022722"/>
    </source>
</evidence>
<accession>A0A8C3K4U2</accession>
<evidence type="ECO:0000313" key="10">
    <source>
        <dbReference type="Proteomes" id="UP000694419"/>
    </source>
</evidence>
<reference evidence="9" key="2">
    <citation type="submission" date="2025-09" db="UniProtKB">
        <authorList>
            <consortium name="Ensembl"/>
        </authorList>
    </citation>
    <scope>IDENTIFICATION</scope>
</reference>
<evidence type="ECO:0000256" key="5">
    <source>
        <dbReference type="ARBA" id="ARBA00022801"/>
    </source>
</evidence>
<dbReference type="GO" id="GO:0015074">
    <property type="term" value="P:DNA integration"/>
    <property type="evidence" value="ECO:0007669"/>
    <property type="project" value="InterPro"/>
</dbReference>
<keyword evidence="2" id="KW-0548">Nucleotidyltransferase</keyword>
<dbReference type="AlphaFoldDB" id="A0A8C3K4U2"/>
<dbReference type="PANTHER" id="PTHR41694:SF3">
    <property type="entry name" value="RNA-DIRECTED DNA POLYMERASE-RELATED"/>
    <property type="match status" value="1"/>
</dbReference>
<evidence type="ECO:0000256" key="6">
    <source>
        <dbReference type="ARBA" id="ARBA00022918"/>
    </source>
</evidence>
<name>A0A8C3K4U2_9CHAR</name>
<keyword evidence="6" id="KW-0695">RNA-directed DNA polymerase</keyword>
<feature type="domain" description="Integrase catalytic" evidence="8">
    <location>
        <begin position="142"/>
        <end position="196"/>
    </location>
</feature>
<dbReference type="Gene3D" id="3.30.420.10">
    <property type="entry name" value="Ribonuclease H-like superfamily/Ribonuclease H"/>
    <property type="match status" value="1"/>
</dbReference>
<proteinExistence type="predicted"/>
<dbReference type="PANTHER" id="PTHR41694">
    <property type="entry name" value="ENDOGENOUS RETROVIRUS GROUP K MEMBER POL PROTEIN"/>
    <property type="match status" value="1"/>
</dbReference>
<dbReference type="SUPFAM" id="SSF53098">
    <property type="entry name" value="Ribonuclease H-like"/>
    <property type="match status" value="1"/>
</dbReference>
<dbReference type="GO" id="GO:0004523">
    <property type="term" value="F:RNA-DNA hybrid ribonuclease activity"/>
    <property type="evidence" value="ECO:0007669"/>
    <property type="project" value="InterPro"/>
</dbReference>
<dbReference type="InterPro" id="IPR001584">
    <property type="entry name" value="Integrase_cat-core"/>
</dbReference>
<dbReference type="InterPro" id="IPR012337">
    <property type="entry name" value="RNaseH-like_sf"/>
</dbReference>
<evidence type="ECO:0000256" key="4">
    <source>
        <dbReference type="ARBA" id="ARBA00022759"/>
    </source>
</evidence>
<keyword evidence="5" id="KW-0378">Hydrolase</keyword>
<dbReference type="Proteomes" id="UP000694419">
    <property type="component" value="Unplaced"/>
</dbReference>
<evidence type="ECO:0000313" key="9">
    <source>
        <dbReference type="Ensembl" id="ENSCPGP00000017596.1"/>
    </source>
</evidence>
<evidence type="ECO:0000259" key="7">
    <source>
        <dbReference type="PROSITE" id="PS50879"/>
    </source>
</evidence>
<protein>
    <recommendedName>
        <fullName evidence="11">RNase H type-1 domain-containing protein</fullName>
    </recommendedName>
</protein>
<dbReference type="PROSITE" id="PS50879">
    <property type="entry name" value="RNASE_H_1"/>
    <property type="match status" value="1"/>
</dbReference>
<dbReference type="PROSITE" id="PS50994">
    <property type="entry name" value="INTEGRASE"/>
    <property type="match status" value="1"/>
</dbReference>
<dbReference type="Ensembl" id="ENSCPGT00000019247.1">
    <property type="protein sequence ID" value="ENSCPGP00000017596.1"/>
    <property type="gene ID" value="ENSCPGG00000012341.1"/>
</dbReference>
<keyword evidence="1" id="KW-0808">Transferase</keyword>
<feature type="domain" description="RNase H type-1" evidence="7">
    <location>
        <begin position="1"/>
        <end position="101"/>
    </location>
</feature>
<evidence type="ECO:0000259" key="8">
    <source>
        <dbReference type="PROSITE" id="PS50994"/>
    </source>
</evidence>
<dbReference type="GO" id="GO:0035613">
    <property type="term" value="F:RNA stem-loop binding"/>
    <property type="evidence" value="ECO:0007669"/>
    <property type="project" value="TreeGrafter"/>
</dbReference>
<dbReference type="InterPro" id="IPR036397">
    <property type="entry name" value="RNaseH_sf"/>
</dbReference>
<sequence length="196" mass="22874">SNLSFFCRLKNNSPFCGNAQYLYTDSWVVYKSLTMWLPHWAQEDWRVQKYPIWGGDIWQQIWQHVQSHPLKVRHVSAHQKDDLLESQNNREVDNMTSAEVHAQALNAHIASWDIHNRRPLSLHIYKTCAYNCTTCTQLHLRALHRPWGKIKCGQWALNTWQVDYIGLLPLSRGWQYVFTAVDTVSGLLFAKPTVGN</sequence>
<evidence type="ECO:0000256" key="1">
    <source>
        <dbReference type="ARBA" id="ARBA00022679"/>
    </source>
</evidence>
<reference evidence="9" key="1">
    <citation type="submission" date="2025-08" db="UniProtKB">
        <authorList>
            <consortium name="Ensembl"/>
        </authorList>
    </citation>
    <scope>IDENTIFICATION</scope>
</reference>
<dbReference type="Pfam" id="PF00075">
    <property type="entry name" value="RNase_H"/>
    <property type="match status" value="1"/>
</dbReference>